<comment type="similarity">
    <text evidence="8">Belongs to the AP2/ERF transcription factor family. ERF subfamily.</text>
</comment>
<dbReference type="InterPro" id="IPR001471">
    <property type="entry name" value="AP2/ERF_dom"/>
</dbReference>
<gene>
    <name evidence="10" type="ORF">Ahy_B03g062424</name>
</gene>
<sequence length="233" mass="25800">MFRGVRQRIWGKWVTEICKPINSKHVGEEANRLWLGTFSTALEAALAYDETASTVYGPDARLNFPQHHSIELVDSNGSSTSPVFDQKSPSGTYIDTLNGGDVAKVDGLEGNLDIGPFKYVTDEVAGRSEGLERELEEVLKNSGLVEECNNYMLEDSMCMAMNTGADYNSCDTAEQGIMEKSEVESYKSCNELSCTNHCFGYLHNMIPNSNPMIPNGNPKYEQFSNLKSEVAPR</sequence>
<dbReference type="Pfam" id="PF00847">
    <property type="entry name" value="AP2"/>
    <property type="match status" value="1"/>
</dbReference>
<dbReference type="PANTHER" id="PTHR31241:SF62">
    <property type="entry name" value="DEHYDRATION-RESPONSIVE ELEMENT-BINDING PROTEIN 2D"/>
    <property type="match status" value="1"/>
</dbReference>
<dbReference type="GO" id="GO:0006950">
    <property type="term" value="P:response to stress"/>
    <property type="evidence" value="ECO:0007669"/>
    <property type="project" value="TreeGrafter"/>
</dbReference>
<evidence type="ECO:0000313" key="10">
    <source>
        <dbReference type="EMBL" id="RYR17731.1"/>
    </source>
</evidence>
<keyword evidence="11" id="KW-1185">Reference proteome</keyword>
<evidence type="ECO:0000256" key="6">
    <source>
        <dbReference type="ARBA" id="ARBA00023163"/>
    </source>
</evidence>
<dbReference type="EMBL" id="SDMP01000013">
    <property type="protein sequence ID" value="RYR17731.1"/>
    <property type="molecule type" value="Genomic_DNA"/>
</dbReference>
<dbReference type="Gene3D" id="3.30.730.10">
    <property type="entry name" value="AP2/ERF domain"/>
    <property type="match status" value="1"/>
</dbReference>
<dbReference type="InterPro" id="IPR036955">
    <property type="entry name" value="AP2/ERF_dom_sf"/>
</dbReference>
<comment type="caution">
    <text evidence="10">The sequence shown here is derived from an EMBL/GenBank/DDBJ whole genome shotgun (WGS) entry which is preliminary data.</text>
</comment>
<dbReference type="GO" id="GO:0000976">
    <property type="term" value="F:transcription cis-regulatory region binding"/>
    <property type="evidence" value="ECO:0007669"/>
    <property type="project" value="TreeGrafter"/>
</dbReference>
<dbReference type="GO" id="GO:0003700">
    <property type="term" value="F:DNA-binding transcription factor activity"/>
    <property type="evidence" value="ECO:0007669"/>
    <property type="project" value="InterPro"/>
</dbReference>
<evidence type="ECO:0000256" key="5">
    <source>
        <dbReference type="ARBA" id="ARBA00023159"/>
    </source>
</evidence>
<evidence type="ECO:0000313" key="11">
    <source>
        <dbReference type="Proteomes" id="UP000289738"/>
    </source>
</evidence>
<dbReference type="SUPFAM" id="SSF54171">
    <property type="entry name" value="DNA-binding domain"/>
    <property type="match status" value="1"/>
</dbReference>
<keyword evidence="7" id="KW-0539">Nucleus</keyword>
<comment type="subcellular location">
    <subcellularLocation>
        <location evidence="1">Nucleus</location>
    </subcellularLocation>
</comment>
<dbReference type="GO" id="GO:0045893">
    <property type="term" value="P:positive regulation of DNA-templated transcription"/>
    <property type="evidence" value="ECO:0007669"/>
    <property type="project" value="TreeGrafter"/>
</dbReference>
<dbReference type="PROSITE" id="PS51032">
    <property type="entry name" value="AP2_ERF"/>
    <property type="match status" value="1"/>
</dbReference>
<dbReference type="GO" id="GO:0005634">
    <property type="term" value="C:nucleus"/>
    <property type="evidence" value="ECO:0007669"/>
    <property type="project" value="UniProtKB-SubCell"/>
</dbReference>
<accession>A0A444ZU30</accession>
<evidence type="ECO:0000256" key="7">
    <source>
        <dbReference type="ARBA" id="ARBA00023242"/>
    </source>
</evidence>
<keyword evidence="4" id="KW-0238">DNA-binding</keyword>
<keyword evidence="6" id="KW-0804">Transcription</keyword>
<proteinExistence type="inferred from homology"/>
<name>A0A444ZU30_ARAHY</name>
<keyword evidence="5" id="KW-0010">Activator</keyword>
<dbReference type="FunFam" id="3.30.730.10:FF:000001">
    <property type="entry name" value="Ethylene-responsive transcription factor 2"/>
    <property type="match status" value="1"/>
</dbReference>
<evidence type="ECO:0000256" key="8">
    <source>
        <dbReference type="ARBA" id="ARBA00024343"/>
    </source>
</evidence>
<dbReference type="Proteomes" id="UP000289738">
    <property type="component" value="Chromosome B03"/>
</dbReference>
<feature type="domain" description="AP2/ERF" evidence="9">
    <location>
        <begin position="1"/>
        <end position="65"/>
    </location>
</feature>
<evidence type="ECO:0000256" key="4">
    <source>
        <dbReference type="ARBA" id="ARBA00023125"/>
    </source>
</evidence>
<dbReference type="InterPro" id="IPR016177">
    <property type="entry name" value="DNA-bd_dom_sf"/>
</dbReference>
<dbReference type="AlphaFoldDB" id="A0A444ZU30"/>
<dbReference type="PANTHER" id="PTHR31241">
    <property type="entry name" value="DEHYDRATION-RESPONSIVE ELEMENT-BINDING PROTEIN 2C"/>
    <property type="match status" value="1"/>
</dbReference>
<dbReference type="CDD" id="cd00018">
    <property type="entry name" value="AP2"/>
    <property type="match status" value="1"/>
</dbReference>
<keyword evidence="2" id="KW-0805">Transcription regulation</keyword>
<dbReference type="PRINTS" id="PR00367">
    <property type="entry name" value="ETHRSPELEMNT"/>
</dbReference>
<reference evidence="10 11" key="1">
    <citation type="submission" date="2019-01" db="EMBL/GenBank/DDBJ databases">
        <title>Sequencing of cultivated peanut Arachis hypogaea provides insights into genome evolution and oil improvement.</title>
        <authorList>
            <person name="Chen X."/>
        </authorList>
    </citation>
    <scope>NUCLEOTIDE SEQUENCE [LARGE SCALE GENOMIC DNA]</scope>
    <source>
        <strain evidence="11">cv. Fuhuasheng</strain>
        <tissue evidence="10">Leaves</tissue>
    </source>
</reference>
<evidence type="ECO:0000256" key="3">
    <source>
        <dbReference type="ARBA" id="ARBA00023016"/>
    </source>
</evidence>
<keyword evidence="3" id="KW-0346">Stress response</keyword>
<dbReference type="SMART" id="SM00380">
    <property type="entry name" value="AP2"/>
    <property type="match status" value="1"/>
</dbReference>
<organism evidence="10 11">
    <name type="scientific">Arachis hypogaea</name>
    <name type="common">Peanut</name>
    <dbReference type="NCBI Taxonomy" id="3818"/>
    <lineage>
        <taxon>Eukaryota</taxon>
        <taxon>Viridiplantae</taxon>
        <taxon>Streptophyta</taxon>
        <taxon>Embryophyta</taxon>
        <taxon>Tracheophyta</taxon>
        <taxon>Spermatophyta</taxon>
        <taxon>Magnoliopsida</taxon>
        <taxon>eudicotyledons</taxon>
        <taxon>Gunneridae</taxon>
        <taxon>Pentapetalae</taxon>
        <taxon>rosids</taxon>
        <taxon>fabids</taxon>
        <taxon>Fabales</taxon>
        <taxon>Fabaceae</taxon>
        <taxon>Papilionoideae</taxon>
        <taxon>50 kb inversion clade</taxon>
        <taxon>dalbergioids sensu lato</taxon>
        <taxon>Dalbergieae</taxon>
        <taxon>Pterocarpus clade</taxon>
        <taxon>Arachis</taxon>
    </lineage>
</organism>
<evidence type="ECO:0000256" key="1">
    <source>
        <dbReference type="ARBA" id="ARBA00004123"/>
    </source>
</evidence>
<protein>
    <recommendedName>
        <fullName evidence="9">AP2/ERF domain-containing protein</fullName>
    </recommendedName>
</protein>
<dbReference type="STRING" id="3818.A0A444ZU30"/>
<evidence type="ECO:0000259" key="9">
    <source>
        <dbReference type="PROSITE" id="PS51032"/>
    </source>
</evidence>
<evidence type="ECO:0000256" key="2">
    <source>
        <dbReference type="ARBA" id="ARBA00023015"/>
    </source>
</evidence>